<gene>
    <name evidence="1" type="ORF">KIW84_015929</name>
</gene>
<dbReference type="EMBL" id="JAMSHJ010000001">
    <property type="protein sequence ID" value="KAI5448721.1"/>
    <property type="molecule type" value="Genomic_DNA"/>
</dbReference>
<organism evidence="1 2">
    <name type="scientific">Pisum sativum</name>
    <name type="common">Garden pea</name>
    <name type="synonym">Lathyrus oleraceus</name>
    <dbReference type="NCBI Taxonomy" id="3888"/>
    <lineage>
        <taxon>Eukaryota</taxon>
        <taxon>Viridiplantae</taxon>
        <taxon>Streptophyta</taxon>
        <taxon>Embryophyta</taxon>
        <taxon>Tracheophyta</taxon>
        <taxon>Spermatophyta</taxon>
        <taxon>Magnoliopsida</taxon>
        <taxon>eudicotyledons</taxon>
        <taxon>Gunneridae</taxon>
        <taxon>Pentapetalae</taxon>
        <taxon>rosids</taxon>
        <taxon>fabids</taxon>
        <taxon>Fabales</taxon>
        <taxon>Fabaceae</taxon>
        <taxon>Papilionoideae</taxon>
        <taxon>50 kb inversion clade</taxon>
        <taxon>NPAAA clade</taxon>
        <taxon>Hologalegina</taxon>
        <taxon>IRL clade</taxon>
        <taxon>Fabeae</taxon>
        <taxon>Lathyrus</taxon>
    </lineage>
</organism>
<evidence type="ECO:0000313" key="1">
    <source>
        <dbReference type="EMBL" id="KAI5448721.1"/>
    </source>
</evidence>
<keyword evidence="2" id="KW-1185">Reference proteome</keyword>
<comment type="caution">
    <text evidence="1">The sequence shown here is derived from an EMBL/GenBank/DDBJ whole genome shotgun (WGS) entry which is preliminary data.</text>
</comment>
<sequence>MTEGSEDDSGDEEMTFVIKSLREKKDGQKGYFNYKKFVHFITECRELQNDKPKKGSFHKDSFNNKFKKNLISTWDELDNEEDSKKDEDQANLSLMTLTSFEAELDSDSGLQSEEDDEVFSKLSHSDLIIFVQDLM</sequence>
<dbReference type="Gramene" id="Psat01G0592900-T1">
    <property type="protein sequence ID" value="KAI5448721.1"/>
    <property type="gene ID" value="KIW84_015929"/>
</dbReference>
<protein>
    <submittedName>
        <fullName evidence="1">Uncharacterized protein</fullName>
    </submittedName>
</protein>
<reference evidence="1 2" key="1">
    <citation type="journal article" date="2022" name="Nat. Genet.">
        <title>Improved pea reference genome and pan-genome highlight genomic features and evolutionary characteristics.</title>
        <authorList>
            <person name="Yang T."/>
            <person name="Liu R."/>
            <person name="Luo Y."/>
            <person name="Hu S."/>
            <person name="Wang D."/>
            <person name="Wang C."/>
            <person name="Pandey M.K."/>
            <person name="Ge S."/>
            <person name="Xu Q."/>
            <person name="Li N."/>
            <person name="Li G."/>
            <person name="Huang Y."/>
            <person name="Saxena R.K."/>
            <person name="Ji Y."/>
            <person name="Li M."/>
            <person name="Yan X."/>
            <person name="He Y."/>
            <person name="Liu Y."/>
            <person name="Wang X."/>
            <person name="Xiang C."/>
            <person name="Varshney R.K."/>
            <person name="Ding H."/>
            <person name="Gao S."/>
            <person name="Zong X."/>
        </authorList>
    </citation>
    <scope>NUCLEOTIDE SEQUENCE [LARGE SCALE GENOMIC DNA]</scope>
    <source>
        <strain evidence="1 2">cv. Zhongwan 6</strain>
    </source>
</reference>
<dbReference type="Proteomes" id="UP001058974">
    <property type="component" value="Chromosome 1"/>
</dbReference>
<name>A0A9D5BS59_PEA</name>
<proteinExistence type="predicted"/>
<evidence type="ECO:0000313" key="2">
    <source>
        <dbReference type="Proteomes" id="UP001058974"/>
    </source>
</evidence>
<dbReference type="AlphaFoldDB" id="A0A9D5BS59"/>
<accession>A0A9D5BS59</accession>